<accession>A0AAX4KAT0</accession>
<dbReference type="Proteomes" id="UP001358614">
    <property type="component" value="Chromosome 1"/>
</dbReference>
<name>A0AAX4KAT0_9TREE</name>
<evidence type="ECO:0000256" key="1">
    <source>
        <dbReference type="SAM" id="MobiDB-lite"/>
    </source>
</evidence>
<sequence length="120" mass="13543">MPQAPEIQTKPTPPTPARKPSYPPTSPTPTQGMALQHLTESLDGHWKNTSLLDKSVTRDITFPIQMVKKNKNTCEVGNIHENVLVAMKLNEQATEEFRLGQYPKSLTTYLQELAALCPWW</sequence>
<gene>
    <name evidence="2" type="ORF">V865_001088</name>
</gene>
<organism evidence="2 3">
    <name type="scientific">Kwoniella europaea PYCC6329</name>
    <dbReference type="NCBI Taxonomy" id="1423913"/>
    <lineage>
        <taxon>Eukaryota</taxon>
        <taxon>Fungi</taxon>
        <taxon>Dikarya</taxon>
        <taxon>Basidiomycota</taxon>
        <taxon>Agaricomycotina</taxon>
        <taxon>Tremellomycetes</taxon>
        <taxon>Tremellales</taxon>
        <taxon>Cryptococcaceae</taxon>
        <taxon>Kwoniella</taxon>
    </lineage>
</organism>
<keyword evidence="3" id="KW-1185">Reference proteome</keyword>
<proteinExistence type="predicted"/>
<dbReference type="GeneID" id="91099892"/>
<feature type="compositionally biased region" description="Pro residues" evidence="1">
    <location>
        <begin position="11"/>
        <end position="27"/>
    </location>
</feature>
<protein>
    <submittedName>
        <fullName evidence="2">Uncharacterized protein</fullName>
    </submittedName>
</protein>
<feature type="region of interest" description="Disordered" evidence="1">
    <location>
        <begin position="1"/>
        <end position="32"/>
    </location>
</feature>
<evidence type="ECO:0000313" key="3">
    <source>
        <dbReference type="Proteomes" id="UP001358614"/>
    </source>
</evidence>
<dbReference type="KEGG" id="ker:91099892"/>
<reference evidence="2 3" key="1">
    <citation type="submission" date="2024-01" db="EMBL/GenBank/DDBJ databases">
        <title>Comparative genomics of Cryptococcus and Kwoniella reveals pathogenesis evolution and contrasting modes of karyotype evolution via chromosome fusion or intercentromeric recombination.</title>
        <authorList>
            <person name="Coelho M.A."/>
            <person name="David-Palma M."/>
            <person name="Shea T."/>
            <person name="Bowers K."/>
            <person name="McGinley-Smith S."/>
            <person name="Mohammad A.W."/>
            <person name="Gnirke A."/>
            <person name="Yurkov A.M."/>
            <person name="Nowrousian M."/>
            <person name="Sun S."/>
            <person name="Cuomo C.A."/>
            <person name="Heitman J."/>
        </authorList>
    </citation>
    <scope>NUCLEOTIDE SEQUENCE [LARGE SCALE GENOMIC DNA]</scope>
    <source>
        <strain evidence="2 3">PYCC6329</strain>
    </source>
</reference>
<evidence type="ECO:0000313" key="2">
    <source>
        <dbReference type="EMBL" id="WWD03044.1"/>
    </source>
</evidence>
<dbReference type="RefSeq" id="XP_066081011.1">
    <property type="nucleotide sequence ID" value="XM_066224914.1"/>
</dbReference>
<dbReference type="EMBL" id="CP144089">
    <property type="protein sequence ID" value="WWD03044.1"/>
    <property type="molecule type" value="Genomic_DNA"/>
</dbReference>
<dbReference type="AlphaFoldDB" id="A0AAX4KAT0"/>